<feature type="binding site" evidence="12">
    <location>
        <begin position="349"/>
        <end position="352"/>
    </location>
    <ligand>
        <name>ATP</name>
        <dbReference type="ChEBI" id="CHEBI:30616"/>
    </ligand>
</feature>
<dbReference type="InterPro" id="IPR042103">
    <property type="entry name" value="SerRS_1_N_sf"/>
</dbReference>
<dbReference type="CDD" id="cd00770">
    <property type="entry name" value="SerRS_core"/>
    <property type="match status" value="1"/>
</dbReference>
<dbReference type="SUPFAM" id="SSF55681">
    <property type="entry name" value="Class II aaRS and biotin synthetases"/>
    <property type="match status" value="1"/>
</dbReference>
<comment type="caution">
    <text evidence="12">Lacks conserved residue(s) required for the propagation of feature annotation.</text>
</comment>
<dbReference type="PIRSF" id="PIRSF001529">
    <property type="entry name" value="Ser-tRNA-synth_IIa"/>
    <property type="match status" value="1"/>
</dbReference>
<comment type="caution">
    <text evidence="15">The sequence shown here is derived from an EMBL/GenBank/DDBJ whole genome shotgun (WGS) entry which is preliminary data.</text>
</comment>
<keyword evidence="9 12" id="KW-0030">Aminoacyl-tRNA synthetase</keyword>
<organism evidence="15 16">
    <name type="scientific">Lentibacillus kimchii</name>
    <dbReference type="NCBI Taxonomy" id="1542911"/>
    <lineage>
        <taxon>Bacteria</taxon>
        <taxon>Bacillati</taxon>
        <taxon>Bacillota</taxon>
        <taxon>Bacilli</taxon>
        <taxon>Bacillales</taxon>
        <taxon>Bacillaceae</taxon>
        <taxon>Lentibacillus</taxon>
    </lineage>
</organism>
<accession>A0ABW2UWQ7</accession>
<comment type="subcellular location">
    <subcellularLocation>
        <location evidence="1 12">Cytoplasm</location>
    </subcellularLocation>
</comment>
<comment type="domain">
    <text evidence="12">Consists of two distinct domains, a catalytic core and a N-terminal extension that is involved in tRNA binding.</text>
</comment>
<evidence type="ECO:0000256" key="7">
    <source>
        <dbReference type="ARBA" id="ARBA00022840"/>
    </source>
</evidence>
<dbReference type="PANTHER" id="PTHR43697:SF1">
    <property type="entry name" value="SERINE--TRNA LIGASE"/>
    <property type="match status" value="1"/>
</dbReference>
<keyword evidence="4 12" id="KW-0963">Cytoplasm</keyword>
<evidence type="ECO:0000256" key="12">
    <source>
        <dbReference type="HAMAP-Rule" id="MF_00176"/>
    </source>
</evidence>
<dbReference type="InterPro" id="IPR006195">
    <property type="entry name" value="aa-tRNA-synth_II"/>
</dbReference>
<comment type="similarity">
    <text evidence="3 12">Belongs to the class-II aminoacyl-tRNA synthetase family. Type-1 seryl-tRNA synthetase subfamily.</text>
</comment>
<keyword evidence="5 12" id="KW-0436">Ligase</keyword>
<dbReference type="EMBL" id="JBHTGR010000006">
    <property type="protein sequence ID" value="MFC7746533.1"/>
    <property type="molecule type" value="Genomic_DNA"/>
</dbReference>
<dbReference type="Pfam" id="PF00587">
    <property type="entry name" value="tRNA-synt_2b"/>
    <property type="match status" value="1"/>
</dbReference>
<evidence type="ECO:0000256" key="2">
    <source>
        <dbReference type="ARBA" id="ARBA00005045"/>
    </source>
</evidence>
<evidence type="ECO:0000256" key="1">
    <source>
        <dbReference type="ARBA" id="ARBA00004496"/>
    </source>
</evidence>
<sequence length="425" mass="48901">MLDLKYLRNNFEEVEAKLAHRGEDLSELKRFRELDERRRTLISETEKLKAKRNETSKQISVLKKEQKDAEETIQEMREVGEQIKQLDSELKEIESTLETIMLSIPNIPHESVPIGDDEDDNKEVRQWGNVPSFDFDKQAHWDIADDLDILDFERAAKVTGSRFVFYKGLGTRLERALINFMMNLHADEHGYTEMMPPQIVNRTSLTGTGQLPKFEEDVFKLEDHDYFLIPTAEVPVTNFHRDEILASDELPKKYTAYSANFRSEAGSAGRDTRGLIRQHQFNKVELVHFTLPEDSYETLEVLTGHAETVLQRLNLPYRVMSMCTGDLGFTAAKKYDIEVWMPAQDTYREISSCSNFEDFQARRAGIRFRREPTSKPEFVHTLNGSGVAVGRTVAAILENYQQEDGSVVIPEVLRPYMGGKDIIKP</sequence>
<comment type="catalytic activity">
    <reaction evidence="11 12">
        <text>tRNA(Ser) + L-serine + ATP = L-seryl-tRNA(Ser) + AMP + diphosphate + H(+)</text>
        <dbReference type="Rhea" id="RHEA:12292"/>
        <dbReference type="Rhea" id="RHEA-COMP:9669"/>
        <dbReference type="Rhea" id="RHEA-COMP:9703"/>
        <dbReference type="ChEBI" id="CHEBI:15378"/>
        <dbReference type="ChEBI" id="CHEBI:30616"/>
        <dbReference type="ChEBI" id="CHEBI:33019"/>
        <dbReference type="ChEBI" id="CHEBI:33384"/>
        <dbReference type="ChEBI" id="CHEBI:78442"/>
        <dbReference type="ChEBI" id="CHEBI:78533"/>
        <dbReference type="ChEBI" id="CHEBI:456215"/>
        <dbReference type="EC" id="6.1.1.11"/>
    </reaction>
</comment>
<dbReference type="InterPro" id="IPR010978">
    <property type="entry name" value="tRNA-bd_arm"/>
</dbReference>
<evidence type="ECO:0000256" key="10">
    <source>
        <dbReference type="ARBA" id="ARBA00047929"/>
    </source>
</evidence>
<comment type="pathway">
    <text evidence="2 12">Aminoacyl-tRNA biosynthesis; selenocysteinyl-tRNA(Sec) biosynthesis; L-seryl-tRNA(Sec) from L-serine and tRNA(Sec): step 1/1.</text>
</comment>
<dbReference type="InterPro" id="IPR015866">
    <property type="entry name" value="Ser-tRNA-synth_1_N"/>
</dbReference>
<reference evidence="16" key="1">
    <citation type="journal article" date="2019" name="Int. J. Syst. Evol. Microbiol.">
        <title>The Global Catalogue of Microorganisms (GCM) 10K type strain sequencing project: providing services to taxonomists for standard genome sequencing and annotation.</title>
        <authorList>
            <consortium name="The Broad Institute Genomics Platform"/>
            <consortium name="The Broad Institute Genome Sequencing Center for Infectious Disease"/>
            <person name="Wu L."/>
            <person name="Ma J."/>
        </authorList>
    </citation>
    <scope>NUCLEOTIDE SEQUENCE [LARGE SCALE GENOMIC DNA]</scope>
    <source>
        <strain evidence="16">JCM 30234</strain>
    </source>
</reference>
<dbReference type="Proteomes" id="UP001596620">
    <property type="component" value="Unassembled WGS sequence"/>
</dbReference>
<keyword evidence="13" id="KW-0175">Coiled coil</keyword>
<evidence type="ECO:0000256" key="4">
    <source>
        <dbReference type="ARBA" id="ARBA00022490"/>
    </source>
</evidence>
<evidence type="ECO:0000313" key="16">
    <source>
        <dbReference type="Proteomes" id="UP001596620"/>
    </source>
</evidence>
<name>A0ABW2UWQ7_9BACI</name>
<dbReference type="PANTHER" id="PTHR43697">
    <property type="entry name" value="SERYL-TRNA SYNTHETASE"/>
    <property type="match status" value="1"/>
</dbReference>
<dbReference type="SUPFAM" id="SSF46589">
    <property type="entry name" value="tRNA-binding arm"/>
    <property type="match status" value="1"/>
</dbReference>
<dbReference type="PROSITE" id="PS50862">
    <property type="entry name" value="AA_TRNA_LIGASE_II"/>
    <property type="match status" value="1"/>
</dbReference>
<dbReference type="Pfam" id="PF02403">
    <property type="entry name" value="Seryl_tRNA_N"/>
    <property type="match status" value="1"/>
</dbReference>
<evidence type="ECO:0000256" key="9">
    <source>
        <dbReference type="ARBA" id="ARBA00023146"/>
    </source>
</evidence>
<comment type="subunit">
    <text evidence="12">Homodimer. The tRNA molecule binds across the dimer.</text>
</comment>
<dbReference type="NCBIfam" id="TIGR00414">
    <property type="entry name" value="serS"/>
    <property type="match status" value="1"/>
</dbReference>
<evidence type="ECO:0000313" key="15">
    <source>
        <dbReference type="EMBL" id="MFC7746533.1"/>
    </source>
</evidence>
<evidence type="ECO:0000256" key="13">
    <source>
        <dbReference type="SAM" id="Coils"/>
    </source>
</evidence>
<gene>
    <name evidence="12 15" type="primary">serS</name>
    <name evidence="15" type="ORF">ACFQU8_04655</name>
</gene>
<dbReference type="PRINTS" id="PR00981">
    <property type="entry name" value="TRNASYNTHSER"/>
</dbReference>
<feature type="domain" description="Aminoacyl-transfer RNA synthetases class-II family profile" evidence="14">
    <location>
        <begin position="171"/>
        <end position="410"/>
    </location>
</feature>
<evidence type="ECO:0000259" key="14">
    <source>
        <dbReference type="PROSITE" id="PS50862"/>
    </source>
</evidence>
<evidence type="ECO:0000256" key="8">
    <source>
        <dbReference type="ARBA" id="ARBA00022917"/>
    </source>
</evidence>
<dbReference type="GO" id="GO:0004828">
    <property type="term" value="F:serine-tRNA ligase activity"/>
    <property type="evidence" value="ECO:0007669"/>
    <property type="project" value="UniProtKB-EC"/>
</dbReference>
<feature type="coiled-coil region" evidence="13">
    <location>
        <begin position="31"/>
        <end position="103"/>
    </location>
</feature>
<proteinExistence type="inferred from homology"/>
<dbReference type="RefSeq" id="WP_382358034.1">
    <property type="nucleotide sequence ID" value="NZ_JBHTGR010000006.1"/>
</dbReference>
<dbReference type="InterPro" id="IPR045864">
    <property type="entry name" value="aa-tRNA-synth_II/BPL/LPL"/>
</dbReference>
<comment type="function">
    <text evidence="12">Catalyzes the attachment of serine to tRNA(Ser). Is also able to aminoacylate tRNA(Sec) with serine, to form the misacylated tRNA L-seryl-tRNA(Sec), which will be further converted into selenocysteinyl-tRNA(Sec).</text>
</comment>
<keyword evidence="7 12" id="KW-0067">ATP-binding</keyword>
<dbReference type="InterPro" id="IPR002314">
    <property type="entry name" value="aa-tRNA-synt_IIb"/>
</dbReference>
<comment type="catalytic activity">
    <reaction evidence="10 12">
        <text>tRNA(Sec) + L-serine + ATP = L-seryl-tRNA(Sec) + AMP + diphosphate + H(+)</text>
        <dbReference type="Rhea" id="RHEA:42580"/>
        <dbReference type="Rhea" id="RHEA-COMP:9742"/>
        <dbReference type="Rhea" id="RHEA-COMP:10128"/>
        <dbReference type="ChEBI" id="CHEBI:15378"/>
        <dbReference type="ChEBI" id="CHEBI:30616"/>
        <dbReference type="ChEBI" id="CHEBI:33019"/>
        <dbReference type="ChEBI" id="CHEBI:33384"/>
        <dbReference type="ChEBI" id="CHEBI:78442"/>
        <dbReference type="ChEBI" id="CHEBI:78533"/>
        <dbReference type="ChEBI" id="CHEBI:456215"/>
        <dbReference type="EC" id="6.1.1.11"/>
    </reaction>
</comment>
<dbReference type="EC" id="6.1.1.11" evidence="12"/>
<protein>
    <recommendedName>
        <fullName evidence="12">Serine--tRNA ligase</fullName>
        <ecNumber evidence="12">6.1.1.11</ecNumber>
    </recommendedName>
    <alternativeName>
        <fullName evidence="12">Seryl-tRNA synthetase</fullName>
        <shortName evidence="12">SerRS</shortName>
    </alternativeName>
    <alternativeName>
        <fullName evidence="12">Seryl-tRNA(Ser/Sec) synthetase</fullName>
    </alternativeName>
</protein>
<dbReference type="Gene3D" id="3.30.930.10">
    <property type="entry name" value="Bira Bifunctional Protein, Domain 2"/>
    <property type="match status" value="1"/>
</dbReference>
<dbReference type="InterPro" id="IPR002317">
    <property type="entry name" value="Ser-tRNA-ligase_type_1"/>
</dbReference>
<dbReference type="HAMAP" id="MF_00176">
    <property type="entry name" value="Ser_tRNA_synth_type1"/>
    <property type="match status" value="1"/>
</dbReference>
<keyword evidence="8 12" id="KW-0648">Protein biosynthesis</keyword>
<evidence type="ECO:0000256" key="11">
    <source>
        <dbReference type="ARBA" id="ARBA00048823"/>
    </source>
</evidence>
<dbReference type="InterPro" id="IPR033729">
    <property type="entry name" value="SerRS_core"/>
</dbReference>
<feature type="binding site" evidence="12">
    <location>
        <position position="385"/>
    </location>
    <ligand>
        <name>L-serine</name>
        <dbReference type="ChEBI" id="CHEBI:33384"/>
    </ligand>
</feature>
<feature type="binding site" evidence="12">
    <location>
        <position position="285"/>
    </location>
    <ligand>
        <name>L-serine</name>
        <dbReference type="ChEBI" id="CHEBI:33384"/>
    </ligand>
</feature>
<feature type="binding site" evidence="12">
    <location>
        <begin position="231"/>
        <end position="233"/>
    </location>
    <ligand>
        <name>L-serine</name>
        <dbReference type="ChEBI" id="CHEBI:33384"/>
    </ligand>
</feature>
<keyword evidence="16" id="KW-1185">Reference proteome</keyword>
<feature type="binding site" evidence="12">
    <location>
        <begin position="262"/>
        <end position="264"/>
    </location>
    <ligand>
        <name>ATP</name>
        <dbReference type="ChEBI" id="CHEBI:30616"/>
    </ligand>
</feature>
<evidence type="ECO:0000256" key="5">
    <source>
        <dbReference type="ARBA" id="ARBA00022598"/>
    </source>
</evidence>
<dbReference type="Gene3D" id="1.10.287.40">
    <property type="entry name" value="Serine-tRNA synthetase, tRNA binding domain"/>
    <property type="match status" value="1"/>
</dbReference>
<evidence type="ECO:0000256" key="6">
    <source>
        <dbReference type="ARBA" id="ARBA00022741"/>
    </source>
</evidence>
<keyword evidence="6 12" id="KW-0547">Nucleotide-binding</keyword>
<evidence type="ECO:0000256" key="3">
    <source>
        <dbReference type="ARBA" id="ARBA00010728"/>
    </source>
</evidence>